<feature type="compositionally biased region" description="Polar residues" evidence="1">
    <location>
        <begin position="473"/>
        <end position="484"/>
    </location>
</feature>
<comment type="caution">
    <text evidence="2">The sequence shown here is derived from an EMBL/GenBank/DDBJ whole genome shotgun (WGS) entry which is preliminary data.</text>
</comment>
<feature type="region of interest" description="Disordered" evidence="1">
    <location>
        <begin position="701"/>
        <end position="743"/>
    </location>
</feature>
<feature type="region of interest" description="Disordered" evidence="1">
    <location>
        <begin position="1"/>
        <end position="273"/>
    </location>
</feature>
<gene>
    <name evidence="2" type="ORF">MSAN_00702800</name>
</gene>
<evidence type="ECO:0000313" key="3">
    <source>
        <dbReference type="Proteomes" id="UP000623467"/>
    </source>
</evidence>
<keyword evidence="2" id="KW-0689">Ribosomal protein</keyword>
<feature type="region of interest" description="Disordered" evidence="1">
    <location>
        <begin position="665"/>
        <end position="686"/>
    </location>
</feature>
<name>A0A8H6Z5G7_9AGAR</name>
<feature type="compositionally biased region" description="Pro residues" evidence="1">
    <location>
        <begin position="44"/>
        <end position="61"/>
    </location>
</feature>
<dbReference type="EMBL" id="JACAZH010000004">
    <property type="protein sequence ID" value="KAF7370696.1"/>
    <property type="molecule type" value="Genomic_DNA"/>
</dbReference>
<sequence length="767" mass="81139">MSGSAQHLRPEPLDLDSLDFPTPPTFIPPSPSGINFTVPSSPHFNPPPSRPPTAPLPPVPGPSALLFSSVPPQRSRSKPSLRENRDSVASSRSTVSTTHSSPQTPSSAAPSLHRPSLTFSIDEHQEPSDDDILDGILDSKAPLEEDVEIPIPPMLSRRTPPRTETPRRESISLTSVAIPAPDSDTEPDFDALDPRAPSPDIATIIAATPRPRLATSREEPWEEDFIDDYGQVRDNEPSSDDFTFGYPDPAAAVRAHNSDKGVPDDPAEADADSDIDLHTSLPQLMLHHGFLSPHSKLLAQSSAPSPVPSPASAIFPTSDPLPRDTRDTPKRRVRHRDGKLLRGGIGLTTGLGWSDSEDEDAPSALTRRISSLNLHQSASQLGLSRASSLSLSTRTSTFSSSTRSRGSLPASARTSTFSSSSTSRSTSLARRTQSEHEGTDTEMSIDEFGAWHKPAPLRGKVPPTSWARRSDPTSRLSRAQSYSTLGRVPSLLSEDSTHSMQTTTSAETARSTSSLPLIRTRSRVLRDDAKPLPRTPSLRRSSSAASTAGVAGLPTPSRSLIRPRAVTGVGVSGLPHPSSRGPLSMQSTPQSKLAPLSDASTSTVTPTVPSPLPSPALRPLRLQPRQPVVGGDRAPVPVPPVLHSIGIPSSSTASSLASSVSSSSEHSSALSASTSTTSVSTSLLTPSSSASGLVGIQYALQPPSPGFRGPPSPGFAGQQTLKTPTTPMYEQNSTLPRRPRTGTGMVYRTTTYTAPPSVRASKIGIAL</sequence>
<dbReference type="Proteomes" id="UP000623467">
    <property type="component" value="Unassembled WGS sequence"/>
</dbReference>
<feature type="compositionally biased region" description="Pro residues" evidence="1">
    <location>
        <begin position="21"/>
        <end position="31"/>
    </location>
</feature>
<proteinExistence type="predicted"/>
<feature type="compositionally biased region" description="Low complexity" evidence="1">
    <location>
        <begin position="535"/>
        <end position="548"/>
    </location>
</feature>
<keyword evidence="2" id="KW-0687">Ribonucleoprotein</keyword>
<dbReference type="AlphaFoldDB" id="A0A8H6Z5G7"/>
<evidence type="ECO:0000256" key="1">
    <source>
        <dbReference type="SAM" id="MobiDB-lite"/>
    </source>
</evidence>
<feature type="compositionally biased region" description="Low complexity" evidence="1">
    <location>
        <begin position="383"/>
        <end position="431"/>
    </location>
</feature>
<protein>
    <submittedName>
        <fullName evidence="2">Ribosomal protein 60S</fullName>
    </submittedName>
</protein>
<reference evidence="2" key="1">
    <citation type="submission" date="2020-05" db="EMBL/GenBank/DDBJ databases">
        <title>Mycena genomes resolve the evolution of fungal bioluminescence.</title>
        <authorList>
            <person name="Tsai I.J."/>
        </authorList>
    </citation>
    <scope>NUCLEOTIDE SEQUENCE</scope>
    <source>
        <strain evidence="2">160909Yilan</strain>
    </source>
</reference>
<feature type="compositionally biased region" description="Polar residues" evidence="1">
    <location>
        <begin position="717"/>
        <end position="735"/>
    </location>
</feature>
<feature type="compositionally biased region" description="Low complexity" evidence="1">
    <location>
        <begin position="87"/>
        <end position="111"/>
    </location>
</feature>
<accession>A0A8H6Z5G7</accession>
<feature type="compositionally biased region" description="Pro residues" evidence="1">
    <location>
        <begin position="702"/>
        <end position="713"/>
    </location>
</feature>
<evidence type="ECO:0000313" key="2">
    <source>
        <dbReference type="EMBL" id="KAF7370696.1"/>
    </source>
</evidence>
<dbReference type="GO" id="GO:0005840">
    <property type="term" value="C:ribosome"/>
    <property type="evidence" value="ECO:0007669"/>
    <property type="project" value="UniProtKB-KW"/>
</dbReference>
<keyword evidence="3" id="KW-1185">Reference proteome</keyword>
<feature type="compositionally biased region" description="Basic and acidic residues" evidence="1">
    <location>
        <begin position="321"/>
        <end position="330"/>
    </location>
</feature>
<feature type="region of interest" description="Disordered" evidence="1">
    <location>
        <begin position="383"/>
        <end position="619"/>
    </location>
</feature>
<organism evidence="2 3">
    <name type="scientific">Mycena sanguinolenta</name>
    <dbReference type="NCBI Taxonomy" id="230812"/>
    <lineage>
        <taxon>Eukaryota</taxon>
        <taxon>Fungi</taxon>
        <taxon>Dikarya</taxon>
        <taxon>Basidiomycota</taxon>
        <taxon>Agaricomycotina</taxon>
        <taxon>Agaricomycetes</taxon>
        <taxon>Agaricomycetidae</taxon>
        <taxon>Agaricales</taxon>
        <taxon>Marasmiineae</taxon>
        <taxon>Mycenaceae</taxon>
        <taxon>Mycena</taxon>
    </lineage>
</organism>
<feature type="compositionally biased region" description="Low complexity" evidence="1">
    <location>
        <begin position="502"/>
        <end position="514"/>
    </location>
</feature>
<feature type="region of interest" description="Disordered" evidence="1">
    <location>
        <begin position="297"/>
        <end position="361"/>
    </location>
</feature>
<dbReference type="OrthoDB" id="3064136at2759"/>